<feature type="compositionally biased region" description="Basic residues" evidence="1">
    <location>
        <begin position="1"/>
        <end position="19"/>
    </location>
</feature>
<sequence length="166" mass="18925">MARKRFPTKRPTNLRKGHARPSPNDGAVRPADAQTGGDSAHSGPPQHRKRGGRAGAADGRILLASEWTCGAVFRRTQQNKRRRQARRGLRQCVDYQHLFGGFKQHFVRAECVPAVYPNPADRCCVEQSSQLCNSIYWFTEQNKTFYSLTLQRVYFGLRYSSRLSRN</sequence>
<dbReference type="EMBL" id="HBUE01007910">
    <property type="protein sequence ID" value="CAG6446843.1"/>
    <property type="molecule type" value="Transcribed_RNA"/>
</dbReference>
<organism evidence="2">
    <name type="scientific">Culex pipiens</name>
    <name type="common">House mosquito</name>
    <dbReference type="NCBI Taxonomy" id="7175"/>
    <lineage>
        <taxon>Eukaryota</taxon>
        <taxon>Metazoa</taxon>
        <taxon>Ecdysozoa</taxon>
        <taxon>Arthropoda</taxon>
        <taxon>Hexapoda</taxon>
        <taxon>Insecta</taxon>
        <taxon>Pterygota</taxon>
        <taxon>Neoptera</taxon>
        <taxon>Endopterygota</taxon>
        <taxon>Diptera</taxon>
        <taxon>Nematocera</taxon>
        <taxon>Culicoidea</taxon>
        <taxon>Culicidae</taxon>
        <taxon>Culicinae</taxon>
        <taxon>Culicini</taxon>
        <taxon>Culex</taxon>
        <taxon>Culex</taxon>
    </lineage>
</organism>
<name>A0A8D7ZZT4_CULPI</name>
<dbReference type="EMBL" id="HBUE01007911">
    <property type="protein sequence ID" value="CAG6446845.1"/>
    <property type="molecule type" value="Transcribed_RNA"/>
</dbReference>
<accession>A0A8D7ZZT4</accession>
<feature type="region of interest" description="Disordered" evidence="1">
    <location>
        <begin position="1"/>
        <end position="55"/>
    </location>
</feature>
<reference evidence="2" key="1">
    <citation type="submission" date="2021-05" db="EMBL/GenBank/DDBJ databases">
        <authorList>
            <person name="Alioto T."/>
            <person name="Alioto T."/>
            <person name="Gomez Garrido J."/>
        </authorList>
    </citation>
    <scope>NUCLEOTIDE SEQUENCE</scope>
</reference>
<dbReference type="AlphaFoldDB" id="A0A8D7ZZT4"/>
<evidence type="ECO:0000256" key="1">
    <source>
        <dbReference type="SAM" id="MobiDB-lite"/>
    </source>
</evidence>
<protein>
    <submittedName>
        <fullName evidence="2">(northern house mosquito) hypothetical protein</fullName>
    </submittedName>
</protein>
<evidence type="ECO:0000313" key="2">
    <source>
        <dbReference type="EMBL" id="CAG6446845.1"/>
    </source>
</evidence>
<proteinExistence type="predicted"/>